<protein>
    <submittedName>
        <fullName evidence="2">Uncharacterized protein</fullName>
    </submittedName>
</protein>
<proteinExistence type="predicted"/>
<comment type="caution">
    <text evidence="2">The sequence shown here is derived from an EMBL/GenBank/DDBJ whole genome shotgun (WGS) entry which is preliminary data.</text>
</comment>
<keyword evidence="1" id="KW-0812">Transmembrane</keyword>
<accession>A0AAU9J9J8</accession>
<keyword evidence="1" id="KW-0472">Membrane</keyword>
<organism evidence="2 3">
    <name type="scientific">Blepharisma stoltei</name>
    <dbReference type="NCBI Taxonomy" id="1481888"/>
    <lineage>
        <taxon>Eukaryota</taxon>
        <taxon>Sar</taxon>
        <taxon>Alveolata</taxon>
        <taxon>Ciliophora</taxon>
        <taxon>Postciliodesmatophora</taxon>
        <taxon>Heterotrichea</taxon>
        <taxon>Heterotrichida</taxon>
        <taxon>Blepharismidae</taxon>
        <taxon>Blepharisma</taxon>
    </lineage>
</organism>
<dbReference type="Proteomes" id="UP001162131">
    <property type="component" value="Unassembled WGS sequence"/>
</dbReference>
<evidence type="ECO:0000313" key="2">
    <source>
        <dbReference type="EMBL" id="CAG9322367.1"/>
    </source>
</evidence>
<reference evidence="2" key="1">
    <citation type="submission" date="2021-09" db="EMBL/GenBank/DDBJ databases">
        <authorList>
            <consortium name="AG Swart"/>
            <person name="Singh M."/>
            <person name="Singh A."/>
            <person name="Seah K."/>
            <person name="Emmerich C."/>
        </authorList>
    </citation>
    <scope>NUCLEOTIDE SEQUENCE</scope>
    <source>
        <strain evidence="2">ATCC30299</strain>
    </source>
</reference>
<evidence type="ECO:0000313" key="3">
    <source>
        <dbReference type="Proteomes" id="UP001162131"/>
    </source>
</evidence>
<keyword evidence="3" id="KW-1185">Reference proteome</keyword>
<dbReference type="EMBL" id="CAJZBQ010000032">
    <property type="protein sequence ID" value="CAG9322367.1"/>
    <property type="molecule type" value="Genomic_DNA"/>
</dbReference>
<dbReference type="AlphaFoldDB" id="A0AAU9J9J8"/>
<sequence>MTKLGIVENTGTGKTSILIKYYDVFWWHVYTCKRCNLCIFYYRNANIWANLISKNTLPLHWKYDTLVAICLIAVFYFKNWLGTVRNIIYWN</sequence>
<feature type="transmembrane region" description="Helical" evidence="1">
    <location>
        <begin position="60"/>
        <end position="77"/>
    </location>
</feature>
<gene>
    <name evidence="2" type="ORF">BSTOLATCC_MIC31503</name>
</gene>
<keyword evidence="1" id="KW-1133">Transmembrane helix</keyword>
<evidence type="ECO:0000256" key="1">
    <source>
        <dbReference type="SAM" id="Phobius"/>
    </source>
</evidence>
<name>A0AAU9J9J8_9CILI</name>